<evidence type="ECO:0000313" key="1">
    <source>
        <dbReference type="EMBL" id="EDN94629.1"/>
    </source>
</evidence>
<evidence type="ECO:0000313" key="2">
    <source>
        <dbReference type="Proteomes" id="UP000001312"/>
    </source>
</evidence>
<dbReference type="GeneID" id="5484921"/>
<keyword evidence="2" id="KW-1185">Reference proteome</keyword>
<name>A7EYT7_SCLS1</name>
<protein>
    <submittedName>
        <fullName evidence="1">Uncharacterized protein</fullName>
    </submittedName>
</protein>
<sequence length="102" mass="11500">MDLWCALVLYGVHEVTIRVHDPAFCGRRACGGSVSKDSWCVFSVFARMLFLVNIRRRSSSIEIPGKLLHRVVDISHTFSTIAECTSKTTLPTDLPRQVSRIH</sequence>
<dbReference type="Proteomes" id="UP000001312">
    <property type="component" value="Unassembled WGS sequence"/>
</dbReference>
<gene>
    <name evidence="1" type="ORF">SS1G_10503</name>
</gene>
<organism evidence="1 2">
    <name type="scientific">Sclerotinia sclerotiorum (strain ATCC 18683 / 1980 / Ss-1)</name>
    <name type="common">White mold</name>
    <name type="synonym">Whetzelinia sclerotiorum</name>
    <dbReference type="NCBI Taxonomy" id="665079"/>
    <lineage>
        <taxon>Eukaryota</taxon>
        <taxon>Fungi</taxon>
        <taxon>Dikarya</taxon>
        <taxon>Ascomycota</taxon>
        <taxon>Pezizomycotina</taxon>
        <taxon>Leotiomycetes</taxon>
        <taxon>Helotiales</taxon>
        <taxon>Sclerotiniaceae</taxon>
        <taxon>Sclerotinia</taxon>
    </lineage>
</organism>
<proteinExistence type="predicted"/>
<dbReference type="RefSeq" id="XP_001588955.1">
    <property type="nucleotide sequence ID" value="XM_001588905.1"/>
</dbReference>
<dbReference type="EMBL" id="CH476635">
    <property type="protein sequence ID" value="EDN94629.1"/>
    <property type="molecule type" value="Genomic_DNA"/>
</dbReference>
<reference evidence="2" key="1">
    <citation type="journal article" date="2011" name="PLoS Genet.">
        <title>Genomic analysis of the necrotrophic fungal pathogens Sclerotinia sclerotiorum and Botrytis cinerea.</title>
        <authorList>
            <person name="Amselem J."/>
            <person name="Cuomo C.A."/>
            <person name="van Kan J.A."/>
            <person name="Viaud M."/>
            <person name="Benito E.P."/>
            <person name="Couloux A."/>
            <person name="Coutinho P.M."/>
            <person name="de Vries R.P."/>
            <person name="Dyer P.S."/>
            <person name="Fillinger S."/>
            <person name="Fournier E."/>
            <person name="Gout L."/>
            <person name="Hahn M."/>
            <person name="Kohn L."/>
            <person name="Lapalu N."/>
            <person name="Plummer K.M."/>
            <person name="Pradier J.M."/>
            <person name="Quevillon E."/>
            <person name="Sharon A."/>
            <person name="Simon A."/>
            <person name="ten Have A."/>
            <person name="Tudzynski B."/>
            <person name="Tudzynski P."/>
            <person name="Wincker P."/>
            <person name="Andrew M."/>
            <person name="Anthouard V."/>
            <person name="Beever R.E."/>
            <person name="Beffa R."/>
            <person name="Benoit I."/>
            <person name="Bouzid O."/>
            <person name="Brault B."/>
            <person name="Chen Z."/>
            <person name="Choquer M."/>
            <person name="Collemare J."/>
            <person name="Cotton P."/>
            <person name="Danchin E.G."/>
            <person name="Da Silva C."/>
            <person name="Gautier A."/>
            <person name="Giraud C."/>
            <person name="Giraud T."/>
            <person name="Gonzalez C."/>
            <person name="Grossetete S."/>
            <person name="Guldener U."/>
            <person name="Henrissat B."/>
            <person name="Howlett B.J."/>
            <person name="Kodira C."/>
            <person name="Kretschmer M."/>
            <person name="Lappartient A."/>
            <person name="Leroch M."/>
            <person name="Levis C."/>
            <person name="Mauceli E."/>
            <person name="Neuveglise C."/>
            <person name="Oeser B."/>
            <person name="Pearson M."/>
            <person name="Poulain J."/>
            <person name="Poussereau N."/>
            <person name="Quesneville H."/>
            <person name="Rascle C."/>
            <person name="Schumacher J."/>
            <person name="Segurens B."/>
            <person name="Sexton A."/>
            <person name="Silva E."/>
            <person name="Sirven C."/>
            <person name="Soanes D.M."/>
            <person name="Talbot N.J."/>
            <person name="Templeton M."/>
            <person name="Yandava C."/>
            <person name="Yarden O."/>
            <person name="Zeng Q."/>
            <person name="Rollins J.A."/>
            <person name="Lebrun M.H."/>
            <person name="Dickman M."/>
        </authorList>
    </citation>
    <scope>NUCLEOTIDE SEQUENCE [LARGE SCALE GENOMIC DNA]</scope>
    <source>
        <strain evidence="2">ATCC 18683 / 1980 / Ss-1</strain>
    </source>
</reference>
<dbReference type="KEGG" id="ssl:SS1G_10503"/>
<dbReference type="AlphaFoldDB" id="A7EYT7"/>
<accession>A7EYT7</accession>
<dbReference type="HOGENOM" id="CLU_2279186_0_0_1"/>
<dbReference type="InParanoid" id="A7EYT7"/>